<evidence type="ECO:0000313" key="1">
    <source>
        <dbReference type="EMBL" id="QEH31747.1"/>
    </source>
</evidence>
<accession>A0A5B9VV23</accession>
<name>A0A5B9VV23_9BACT</name>
<dbReference type="KEGG" id="agv:OJF2_02120"/>
<dbReference type="RefSeq" id="WP_148590452.1">
    <property type="nucleotide sequence ID" value="NZ_CP042997.1"/>
</dbReference>
<keyword evidence="2" id="KW-1185">Reference proteome</keyword>
<reference evidence="1 2" key="1">
    <citation type="submission" date="2019-08" db="EMBL/GenBank/DDBJ databases">
        <title>Deep-cultivation of Planctomycetes and their phenomic and genomic characterization uncovers novel biology.</title>
        <authorList>
            <person name="Wiegand S."/>
            <person name="Jogler M."/>
            <person name="Boedeker C."/>
            <person name="Pinto D."/>
            <person name="Vollmers J."/>
            <person name="Rivas-Marin E."/>
            <person name="Kohn T."/>
            <person name="Peeters S.H."/>
            <person name="Heuer A."/>
            <person name="Rast P."/>
            <person name="Oberbeckmann S."/>
            <person name="Bunk B."/>
            <person name="Jeske O."/>
            <person name="Meyerdierks A."/>
            <person name="Storesund J.E."/>
            <person name="Kallscheuer N."/>
            <person name="Luecker S."/>
            <person name="Lage O.M."/>
            <person name="Pohl T."/>
            <person name="Merkel B.J."/>
            <person name="Hornburger P."/>
            <person name="Mueller R.-W."/>
            <person name="Bruemmer F."/>
            <person name="Labrenz M."/>
            <person name="Spormann A.M."/>
            <person name="Op den Camp H."/>
            <person name="Overmann J."/>
            <person name="Amann R."/>
            <person name="Jetten M.S.M."/>
            <person name="Mascher T."/>
            <person name="Medema M.H."/>
            <person name="Devos D.P."/>
            <person name="Kaster A.-K."/>
            <person name="Ovreas L."/>
            <person name="Rohde M."/>
            <person name="Galperin M.Y."/>
            <person name="Jogler C."/>
        </authorList>
    </citation>
    <scope>NUCLEOTIDE SEQUENCE [LARGE SCALE GENOMIC DNA]</scope>
    <source>
        <strain evidence="1 2">OJF2</strain>
    </source>
</reference>
<proteinExistence type="predicted"/>
<gene>
    <name evidence="1" type="ORF">OJF2_02120</name>
</gene>
<dbReference type="Proteomes" id="UP000324233">
    <property type="component" value="Chromosome"/>
</dbReference>
<evidence type="ECO:0000313" key="2">
    <source>
        <dbReference type="Proteomes" id="UP000324233"/>
    </source>
</evidence>
<protein>
    <submittedName>
        <fullName evidence="1">Uncharacterized protein</fullName>
    </submittedName>
</protein>
<dbReference type="AlphaFoldDB" id="A0A5B9VV23"/>
<dbReference type="EMBL" id="CP042997">
    <property type="protein sequence ID" value="QEH31747.1"/>
    <property type="molecule type" value="Genomic_DNA"/>
</dbReference>
<sequence>MIRRTDRALRPRIDGLETRLVPSARPVVALAVARVPLAGAGQGTYHVAHDNRAADQPATVELSGVGRARLLGRVTISGTLLMGGFLAPGTPDISGTITVADGRGTLGLRVGGPGGSATIPGSRFRLDATLEGGTGAYRNLRGAGVARLSFGLATTAGVTPIGGGFQLVVTPRRAGHGPA</sequence>
<organism evidence="1 2">
    <name type="scientific">Aquisphaera giovannonii</name>
    <dbReference type="NCBI Taxonomy" id="406548"/>
    <lineage>
        <taxon>Bacteria</taxon>
        <taxon>Pseudomonadati</taxon>
        <taxon>Planctomycetota</taxon>
        <taxon>Planctomycetia</taxon>
        <taxon>Isosphaerales</taxon>
        <taxon>Isosphaeraceae</taxon>
        <taxon>Aquisphaera</taxon>
    </lineage>
</organism>